<organism evidence="2 3">
    <name type="scientific">Aspergillus oryzae</name>
    <name type="common">Yellow koji mold</name>
    <dbReference type="NCBI Taxonomy" id="5062"/>
    <lineage>
        <taxon>Eukaryota</taxon>
        <taxon>Fungi</taxon>
        <taxon>Dikarya</taxon>
        <taxon>Ascomycota</taxon>
        <taxon>Pezizomycotina</taxon>
        <taxon>Eurotiomycetes</taxon>
        <taxon>Eurotiomycetidae</taxon>
        <taxon>Eurotiales</taxon>
        <taxon>Aspergillaceae</taxon>
        <taxon>Aspergillus</taxon>
        <taxon>Aspergillus subgen. Circumdati</taxon>
    </lineage>
</organism>
<feature type="chain" id="PRO_5042968247" evidence="1">
    <location>
        <begin position="25"/>
        <end position="69"/>
    </location>
</feature>
<dbReference type="EMBL" id="BSYA01000178">
    <property type="protein sequence ID" value="GMG35752.1"/>
    <property type="molecule type" value="Genomic_DNA"/>
</dbReference>
<sequence length="69" mass="7389">MKEARRVNALGLTATALFLIKTSSGPGLGNGASWTTNCPPASKSQTAELEEDMVAKGLYWETLNGYKLE</sequence>
<gene>
    <name evidence="2" type="ORF">Aory04_001092200</name>
</gene>
<feature type="signal peptide" evidence="1">
    <location>
        <begin position="1"/>
        <end position="24"/>
    </location>
</feature>
<evidence type="ECO:0000256" key="1">
    <source>
        <dbReference type="SAM" id="SignalP"/>
    </source>
</evidence>
<reference evidence="2" key="1">
    <citation type="submission" date="2023-04" db="EMBL/GenBank/DDBJ databases">
        <title>Aspergillus oryzae NBRC 4228.</title>
        <authorList>
            <person name="Ichikawa N."/>
            <person name="Sato H."/>
            <person name="Tonouchi N."/>
        </authorList>
    </citation>
    <scope>NUCLEOTIDE SEQUENCE</scope>
    <source>
        <strain evidence="2">NBRC 4228</strain>
    </source>
</reference>
<protein>
    <submittedName>
        <fullName evidence="2">Unnamed protein product</fullName>
    </submittedName>
</protein>
<proteinExistence type="predicted"/>
<evidence type="ECO:0000313" key="3">
    <source>
        <dbReference type="Proteomes" id="UP001165205"/>
    </source>
</evidence>
<dbReference type="Proteomes" id="UP001165205">
    <property type="component" value="Unassembled WGS sequence"/>
</dbReference>
<dbReference type="AlphaFoldDB" id="A0AAN4YRL9"/>
<name>A0AAN4YRL9_ASPOZ</name>
<comment type="caution">
    <text evidence="2">The sequence shown here is derived from an EMBL/GenBank/DDBJ whole genome shotgun (WGS) entry which is preliminary data.</text>
</comment>
<evidence type="ECO:0000313" key="2">
    <source>
        <dbReference type="EMBL" id="GMG35752.1"/>
    </source>
</evidence>
<keyword evidence="1" id="KW-0732">Signal</keyword>
<accession>A0AAN4YRL9</accession>